<name>A0AA48QWR6_9TREE</name>
<sequence>MTSSSPFTFTIPRTIALTGLAYVAYETRRLVSRYPLHYSSSAPPSSQTLWPSGLTRPIEVTALTRVPHGADPRETFIAAFYDTWTLRLEAFLFRNVNLGWAIDPPPAVAPVPQPQDPEFASRPLATPYTPPPTPASGTATPTEPLPTGYASGLFPVIGRSADSTMVFWGSINDMGGAQLLTCTRVPNSKTNEVKISYGSAETPFLKEGTIWGWIGTKFHRMYMRFLLDRAAVRMDKWAAAADARQ</sequence>
<protein>
    <submittedName>
        <fullName evidence="2">Uncharacterized protein</fullName>
    </submittedName>
</protein>
<feature type="region of interest" description="Disordered" evidence="1">
    <location>
        <begin position="110"/>
        <end position="143"/>
    </location>
</feature>
<evidence type="ECO:0000313" key="3">
    <source>
        <dbReference type="Proteomes" id="UP001233271"/>
    </source>
</evidence>
<reference evidence="2" key="1">
    <citation type="journal article" date="2023" name="BMC Genomics">
        <title>Chromosome-level genome assemblies of Cutaneotrichosporon spp. (Trichosporonales, Basidiomycota) reveal imbalanced evolution between nucleotide sequences and chromosome synteny.</title>
        <authorList>
            <person name="Kobayashi Y."/>
            <person name="Kayamori A."/>
            <person name="Aoki K."/>
            <person name="Shiwa Y."/>
            <person name="Matsutani M."/>
            <person name="Fujita N."/>
            <person name="Sugita T."/>
            <person name="Iwasaki W."/>
            <person name="Tanaka N."/>
            <person name="Takashima M."/>
        </authorList>
    </citation>
    <scope>NUCLEOTIDE SEQUENCE</scope>
    <source>
        <strain evidence="2">HIS019</strain>
    </source>
</reference>
<organism evidence="2 3">
    <name type="scientific">Cutaneotrichosporon cavernicola</name>
    <dbReference type="NCBI Taxonomy" id="279322"/>
    <lineage>
        <taxon>Eukaryota</taxon>
        <taxon>Fungi</taxon>
        <taxon>Dikarya</taxon>
        <taxon>Basidiomycota</taxon>
        <taxon>Agaricomycotina</taxon>
        <taxon>Tremellomycetes</taxon>
        <taxon>Trichosporonales</taxon>
        <taxon>Trichosporonaceae</taxon>
        <taxon>Cutaneotrichosporon</taxon>
    </lineage>
</organism>
<proteinExistence type="predicted"/>
<dbReference type="AlphaFoldDB" id="A0AA48QWR6"/>
<evidence type="ECO:0000313" key="2">
    <source>
        <dbReference type="EMBL" id="BEI92774.1"/>
    </source>
</evidence>
<evidence type="ECO:0000256" key="1">
    <source>
        <dbReference type="SAM" id="MobiDB-lite"/>
    </source>
</evidence>
<accession>A0AA48QWR6</accession>
<keyword evidence="3" id="KW-1185">Reference proteome</keyword>
<dbReference type="KEGG" id="ccac:CcaHIS019_0504020"/>
<dbReference type="Proteomes" id="UP001233271">
    <property type="component" value="Chromosome 5"/>
</dbReference>
<dbReference type="GeneID" id="85496644"/>
<dbReference type="EMBL" id="AP028216">
    <property type="protein sequence ID" value="BEI92774.1"/>
    <property type="molecule type" value="Genomic_DNA"/>
</dbReference>
<dbReference type="RefSeq" id="XP_060458039.1">
    <property type="nucleotide sequence ID" value="XM_060601557.1"/>
</dbReference>
<gene>
    <name evidence="2" type="ORF">CcaverHIS019_0504020</name>
</gene>